<evidence type="ECO:0000256" key="1">
    <source>
        <dbReference type="SAM" id="MobiDB-lite"/>
    </source>
</evidence>
<reference evidence="2" key="1">
    <citation type="submission" date="2022-02" db="EMBL/GenBank/DDBJ databases">
        <title>Towards deciphering the DNA virus diversity associated with rodent species in the families Cricetidae and Heteromyidae.</title>
        <authorList>
            <person name="Lund M."/>
            <person name="Larsen B.B."/>
            <person name="Gryseels S."/>
            <person name="Kraberger S."/>
            <person name="Rowsey D.M."/>
            <person name="Steger L."/>
            <person name="Yule K.M."/>
            <person name="Upham N.S."/>
            <person name="Worobey M."/>
            <person name="Van Doorslaer K."/>
            <person name="Varsani A."/>
        </authorList>
    </citation>
    <scope>NUCLEOTIDE SEQUENCE</scope>
    <source>
        <strain evidence="2">NeonRodF1_38</strain>
    </source>
</reference>
<dbReference type="EMBL" id="OM869708">
    <property type="protein sequence ID" value="UPW42003.1"/>
    <property type="molecule type" value="Genomic_DNA"/>
</dbReference>
<evidence type="ECO:0000313" key="2">
    <source>
        <dbReference type="EMBL" id="UPW42003.1"/>
    </source>
</evidence>
<name>A0A976N3E0_9VIRU</name>
<feature type="compositionally biased region" description="Low complexity" evidence="1">
    <location>
        <begin position="105"/>
        <end position="114"/>
    </location>
</feature>
<feature type="region of interest" description="Disordered" evidence="1">
    <location>
        <begin position="105"/>
        <end position="137"/>
    </location>
</feature>
<organism evidence="2">
    <name type="scientific">Dipodfec virus RodF1_38</name>
    <dbReference type="NCBI Taxonomy" id="2929296"/>
    <lineage>
        <taxon>Viruses</taxon>
        <taxon>Monodnaviria</taxon>
        <taxon>Sangervirae</taxon>
        <taxon>Phixviricota</taxon>
        <taxon>Malgrandaviricetes</taxon>
        <taxon>Petitvirales</taxon>
        <taxon>Microviridae</taxon>
    </lineage>
</organism>
<proteinExistence type="predicted"/>
<sequence length="404" mass="43621">MPSPAIAASGLASSFGGQIASQAIGQASGGLIGQLFGGWNARRQWKYQRKQMELQQQYQLEQMQKQFEYQQQMFDYENSYNEPSKVMDRYRSAGINPAAVLGQSGASMSATMSPSSPPSGGPVSGGVPVSPAPGQSLGNAALEASQVRLNNASAAELGTRSDLNTEKATTEESVRNVLSASVDEKTMNAYFTQQKAIYQSMSNTRFGELTDAQISEMIAHANNLMASANLSNEQVNLVKEQCAETIMRANLEQQLSDTSSSLSKLYQSQTGFVSLQIQDLRNNIDSLKASNSFKVMRMVKNSKGGYEMVPHTITCDAYQARALTIQLGAELGANEAARSFIVSDWENSNQIRGTVQGYTSAGASLINAVSNAVSAAKPTPHAQRVERYDRDGSFIGGYTSQKLY</sequence>
<feature type="compositionally biased region" description="Low complexity" evidence="1">
    <location>
        <begin position="125"/>
        <end position="134"/>
    </location>
</feature>
<accession>A0A976N3E0</accession>
<protein>
    <submittedName>
        <fullName evidence="2">DNA pilot protein</fullName>
    </submittedName>
</protein>